<organism evidence="2 3">
    <name type="scientific">Lentinus brumalis</name>
    <dbReference type="NCBI Taxonomy" id="2498619"/>
    <lineage>
        <taxon>Eukaryota</taxon>
        <taxon>Fungi</taxon>
        <taxon>Dikarya</taxon>
        <taxon>Basidiomycota</taxon>
        <taxon>Agaricomycotina</taxon>
        <taxon>Agaricomycetes</taxon>
        <taxon>Polyporales</taxon>
        <taxon>Polyporaceae</taxon>
        <taxon>Lentinus</taxon>
    </lineage>
</organism>
<protein>
    <submittedName>
        <fullName evidence="2">Uncharacterized protein</fullName>
    </submittedName>
</protein>
<keyword evidence="3" id="KW-1185">Reference proteome</keyword>
<evidence type="ECO:0000256" key="1">
    <source>
        <dbReference type="SAM" id="MobiDB-lite"/>
    </source>
</evidence>
<feature type="region of interest" description="Disordered" evidence="1">
    <location>
        <begin position="43"/>
        <end position="79"/>
    </location>
</feature>
<dbReference type="Proteomes" id="UP000256964">
    <property type="component" value="Unassembled WGS sequence"/>
</dbReference>
<dbReference type="AlphaFoldDB" id="A0A371DGD1"/>
<feature type="compositionally biased region" description="Polar residues" evidence="1">
    <location>
        <begin position="55"/>
        <end position="79"/>
    </location>
</feature>
<name>A0A371DGD1_9APHY</name>
<feature type="compositionally biased region" description="Low complexity" evidence="1">
    <location>
        <begin position="469"/>
        <end position="478"/>
    </location>
</feature>
<reference evidence="2 3" key="1">
    <citation type="journal article" date="2018" name="Biotechnol. Biofuels">
        <title>Integrative visual omics of the white-rot fungus Polyporus brumalis exposes the biotechnological potential of its oxidative enzymes for delignifying raw plant biomass.</title>
        <authorList>
            <person name="Miyauchi S."/>
            <person name="Rancon A."/>
            <person name="Drula E."/>
            <person name="Hage H."/>
            <person name="Chaduli D."/>
            <person name="Favel A."/>
            <person name="Grisel S."/>
            <person name="Henrissat B."/>
            <person name="Herpoel-Gimbert I."/>
            <person name="Ruiz-Duenas F.J."/>
            <person name="Chevret D."/>
            <person name="Hainaut M."/>
            <person name="Lin J."/>
            <person name="Wang M."/>
            <person name="Pangilinan J."/>
            <person name="Lipzen A."/>
            <person name="Lesage-Meessen L."/>
            <person name="Navarro D."/>
            <person name="Riley R."/>
            <person name="Grigoriev I.V."/>
            <person name="Zhou S."/>
            <person name="Raouche S."/>
            <person name="Rosso M.N."/>
        </authorList>
    </citation>
    <scope>NUCLEOTIDE SEQUENCE [LARGE SCALE GENOMIC DNA]</scope>
    <source>
        <strain evidence="2 3">BRFM 1820</strain>
    </source>
</reference>
<proteinExistence type="predicted"/>
<dbReference type="EMBL" id="KZ857394">
    <property type="protein sequence ID" value="RDX51604.1"/>
    <property type="molecule type" value="Genomic_DNA"/>
</dbReference>
<dbReference type="STRING" id="139420.A0A371DGD1"/>
<dbReference type="OrthoDB" id="2803094at2759"/>
<evidence type="ECO:0000313" key="2">
    <source>
        <dbReference type="EMBL" id="RDX51604.1"/>
    </source>
</evidence>
<feature type="region of interest" description="Disordered" evidence="1">
    <location>
        <begin position="463"/>
        <end position="489"/>
    </location>
</feature>
<gene>
    <name evidence="2" type="ORF">OH76DRAFT_1481498</name>
</gene>
<feature type="region of interest" description="Disordered" evidence="1">
    <location>
        <begin position="1"/>
        <end position="22"/>
    </location>
</feature>
<sequence>MPPASHNNPEQHILPTTPPERALTPESVADVFSELELTPTARTTGAALVKDDTPTKSTARGTSASHSLQTGQPTRSTKPWQETYKNMYDLLTCTSMPQTPPIYERDKLASTKSMTKAEFDIAEDDELMYLVHLPSMLDPAEVIAKEMLSATPVDWKNRSNVIFSSHCLPYVPSRLLPQVIASEGDVGPWCDSTILRPALAAFRACQAKHVVAQLAEHPPHPSLSSAPNEHIIPDRVLLKDVQFLDVNEARQQQLAEVERLRAASQERDRVRVASGFKPLDRKFPEKAKDGKRPIAKQIPLLTVELKTHHVWQTTLFKNLFSMPDLGTAGQSHTMRFAWPASWHEGGDEDKLDKETRIIIQVWCQMVQQKINYGMLSSHQNTVFLIRRGKALYFSRKYAFSRTPQLSAFCHLLLAAETVKYTEKELPSPNVPKEWATLYSRERLWSSGTIGLVSGTVWRDISGRPQRGKAAAQAQVQVQPGADESDDDEE</sequence>
<evidence type="ECO:0000313" key="3">
    <source>
        <dbReference type="Proteomes" id="UP000256964"/>
    </source>
</evidence>
<accession>A0A371DGD1</accession>
<feature type="compositionally biased region" description="Polar residues" evidence="1">
    <location>
        <begin position="1"/>
        <end position="10"/>
    </location>
</feature>